<dbReference type="EMBL" id="LQPK01000006">
    <property type="protein sequence ID" value="ORW32750.1"/>
    <property type="molecule type" value="Genomic_DNA"/>
</dbReference>
<dbReference type="InterPro" id="IPR036661">
    <property type="entry name" value="Luciferase-like_sf"/>
</dbReference>
<dbReference type="CDD" id="cd01095">
    <property type="entry name" value="Nitrilotriacetate_monoxgenase"/>
    <property type="match status" value="1"/>
</dbReference>
<evidence type="ECO:0000256" key="5">
    <source>
        <dbReference type="ARBA" id="ARBA00033748"/>
    </source>
</evidence>
<dbReference type="Proteomes" id="UP000193801">
    <property type="component" value="Unassembled WGS sequence"/>
</dbReference>
<evidence type="ECO:0000256" key="2">
    <source>
        <dbReference type="ARBA" id="ARBA00022643"/>
    </source>
</evidence>
<evidence type="ECO:0000259" key="6">
    <source>
        <dbReference type="Pfam" id="PF00296"/>
    </source>
</evidence>
<keyword evidence="3" id="KW-0560">Oxidoreductase</keyword>
<dbReference type="NCBIfam" id="TIGR03860">
    <property type="entry name" value="FMN_nitrolo"/>
    <property type="match status" value="1"/>
</dbReference>
<dbReference type="InterPro" id="IPR051260">
    <property type="entry name" value="Diverse_substr_monoxygenases"/>
</dbReference>
<protein>
    <submittedName>
        <fullName evidence="7">Monooxygenase</fullName>
    </submittedName>
</protein>
<evidence type="ECO:0000256" key="3">
    <source>
        <dbReference type="ARBA" id="ARBA00023002"/>
    </source>
</evidence>
<evidence type="ECO:0000313" key="7">
    <source>
        <dbReference type="EMBL" id="ORW32750.1"/>
    </source>
</evidence>
<dbReference type="PIRSF" id="PIRSF000337">
    <property type="entry name" value="NTA_MOA"/>
    <property type="match status" value="1"/>
</dbReference>
<gene>
    <name evidence="7" type="ORF">AWB91_09675</name>
</gene>
<keyword evidence="4 7" id="KW-0503">Monooxygenase</keyword>
<comment type="similarity">
    <text evidence="5">Belongs to the NtaA/SnaA/DszA monooxygenase family.</text>
</comment>
<dbReference type="Pfam" id="PF00296">
    <property type="entry name" value="Bac_luciferase"/>
    <property type="match status" value="1"/>
</dbReference>
<dbReference type="PANTHER" id="PTHR30011">
    <property type="entry name" value="ALKANESULFONATE MONOOXYGENASE-RELATED"/>
    <property type="match status" value="1"/>
</dbReference>
<keyword evidence="1" id="KW-0285">Flavoprotein</keyword>
<proteinExistence type="inferred from homology"/>
<reference evidence="7 8" key="1">
    <citation type="journal article" date="2015" name="Emerg. Microbes Infect.">
        <title>Characterization of 17 strains belonging to the Mycobacterium simiae complex and description of Mycobacterium paraense sp. nov.</title>
        <authorList>
            <person name="Fusco da Costa A.R."/>
            <person name="Fedrizzi T."/>
            <person name="Lopes M.L."/>
            <person name="Pecorari M."/>
            <person name="Oliveira da Costa W.L."/>
            <person name="Giacobazzi E."/>
            <person name="da Costa Bahia J.R."/>
            <person name="De Sanctis V."/>
            <person name="Batista Lima K.V."/>
            <person name="Bertorelli R."/>
            <person name="Grottola A."/>
            <person name="Fabio A."/>
            <person name="Mariottini A."/>
            <person name="Ferretti P."/>
            <person name="Di Leva F."/>
            <person name="Fregni Serpini G."/>
            <person name="Tagliazucchi S."/>
            <person name="Rumpianesi F."/>
            <person name="Jousson O."/>
            <person name="Segata N."/>
            <person name="Tortoli E."/>
        </authorList>
    </citation>
    <scope>NUCLEOTIDE SEQUENCE [LARGE SCALE GENOMIC DNA]</scope>
    <source>
        <strain evidence="7 8">FI-07156</strain>
    </source>
</reference>
<name>A0ABX3VRB7_9MYCO</name>
<feature type="domain" description="Luciferase-like" evidence="6">
    <location>
        <begin position="35"/>
        <end position="382"/>
    </location>
</feature>
<sequence length="439" mass="47719">MQSDGELILCGALMHGLGMHMGSWTVRSGPASDYVSPELALEVGRIAEQAKLHAVFYADALGIAESGTDRPVSALEPIMLLALMSSVTTKLGLVATASTTYSDPYLLARWFGTLDHLSHGRAGWNSVATFNDAAAGQFGATELPSHAERYARAEEFLDVTFKLWGSWEPDALVGDKARGVFARADGVHEINHVGEYFSVRGPSPFPRPPQGRPVIFQAGSSEQGREQAAKYADVVFTAQHLLDDAVEFRADMLRRAAKHGRKLKVLPGMLCHLGATHREAVERQRRLDEAVGTGPELIRLAQRSGTPVEALVLDEKFPIHALVPEDEFKGSLGFRRTLVNLAVKEDLTVRELLLRYGGGHHRVVGSAAEVADIMCQWQEAGAADGFNLMVDVLPSGLEAIRDLLVPELQRRGLFHTDYEGLTLRDSLGLSVPATGWVTA</sequence>
<accession>A0ABX3VRB7</accession>
<evidence type="ECO:0000256" key="1">
    <source>
        <dbReference type="ARBA" id="ARBA00022630"/>
    </source>
</evidence>
<keyword evidence="2" id="KW-0288">FMN</keyword>
<comment type="caution">
    <text evidence="7">The sequence shown here is derived from an EMBL/GenBank/DDBJ whole genome shotgun (WGS) entry which is preliminary data.</text>
</comment>
<dbReference type="InterPro" id="IPR011251">
    <property type="entry name" value="Luciferase-like_dom"/>
</dbReference>
<dbReference type="RefSeq" id="WP_085093597.1">
    <property type="nucleotide sequence ID" value="NZ_LQPK01000006.1"/>
</dbReference>
<evidence type="ECO:0000313" key="8">
    <source>
        <dbReference type="Proteomes" id="UP000193801"/>
    </source>
</evidence>
<keyword evidence="8" id="KW-1185">Reference proteome</keyword>
<evidence type="ECO:0000256" key="4">
    <source>
        <dbReference type="ARBA" id="ARBA00023033"/>
    </source>
</evidence>
<organism evidence="7 8">
    <name type="scientific">Mycobacterium paraense</name>
    <dbReference type="NCBI Taxonomy" id="767916"/>
    <lineage>
        <taxon>Bacteria</taxon>
        <taxon>Bacillati</taxon>
        <taxon>Actinomycetota</taxon>
        <taxon>Actinomycetes</taxon>
        <taxon>Mycobacteriales</taxon>
        <taxon>Mycobacteriaceae</taxon>
        <taxon>Mycobacterium</taxon>
        <taxon>Mycobacterium simiae complex</taxon>
    </lineage>
</organism>
<dbReference type="SUPFAM" id="SSF51679">
    <property type="entry name" value="Bacterial luciferase-like"/>
    <property type="match status" value="1"/>
</dbReference>
<dbReference type="InterPro" id="IPR016215">
    <property type="entry name" value="NTA_MOA"/>
</dbReference>
<dbReference type="Gene3D" id="3.20.20.30">
    <property type="entry name" value="Luciferase-like domain"/>
    <property type="match status" value="1"/>
</dbReference>
<dbReference type="PANTHER" id="PTHR30011:SF16">
    <property type="entry name" value="C2H2 FINGER DOMAIN TRANSCRIPTION FACTOR (EUROFUNG)-RELATED"/>
    <property type="match status" value="1"/>
</dbReference>
<dbReference type="GO" id="GO:0004497">
    <property type="term" value="F:monooxygenase activity"/>
    <property type="evidence" value="ECO:0007669"/>
    <property type="project" value="UniProtKB-KW"/>
</dbReference>